<dbReference type="SUPFAM" id="SSF48317">
    <property type="entry name" value="Acid phosphatase/Vanadium-dependent haloperoxidase"/>
    <property type="match status" value="1"/>
</dbReference>
<dbReference type="PANTHER" id="PTHR10165:SF35">
    <property type="entry name" value="RE23632P"/>
    <property type="match status" value="1"/>
</dbReference>
<evidence type="ECO:0000313" key="9">
    <source>
        <dbReference type="Proteomes" id="UP000016931"/>
    </source>
</evidence>
<comment type="subcellular location">
    <subcellularLocation>
        <location evidence="1">Membrane</location>
        <topology evidence="1">Multi-pass membrane protein</topology>
    </subcellularLocation>
</comment>
<dbReference type="Pfam" id="PF01569">
    <property type="entry name" value="PAP2"/>
    <property type="match status" value="1"/>
</dbReference>
<feature type="transmembrane region" description="Helical" evidence="6">
    <location>
        <begin position="207"/>
        <end position="227"/>
    </location>
</feature>
<dbReference type="AlphaFoldDB" id="N1QLG6"/>
<dbReference type="OMA" id="WFSYRRY"/>
<evidence type="ECO:0000256" key="2">
    <source>
        <dbReference type="ARBA" id="ARBA00008816"/>
    </source>
</evidence>
<dbReference type="Proteomes" id="UP000016931">
    <property type="component" value="Unassembled WGS sequence"/>
</dbReference>
<keyword evidence="8" id="KW-0560">Oxidoreductase</keyword>
<evidence type="ECO:0000256" key="3">
    <source>
        <dbReference type="ARBA" id="ARBA00022692"/>
    </source>
</evidence>
<comment type="similarity">
    <text evidence="2">Belongs to the PA-phosphatase related phosphoesterase family.</text>
</comment>
<keyword evidence="5 6" id="KW-0472">Membrane</keyword>
<dbReference type="Gene3D" id="1.20.144.10">
    <property type="entry name" value="Phosphatidic acid phosphatase type 2/haloperoxidase"/>
    <property type="match status" value="1"/>
</dbReference>
<evidence type="ECO:0000256" key="4">
    <source>
        <dbReference type="ARBA" id="ARBA00022989"/>
    </source>
</evidence>
<dbReference type="FunFam" id="1.20.144.10:FF:000017">
    <property type="entry name" value="Diacylglycerol pyrophosphate phosphatase 1"/>
    <property type="match status" value="1"/>
</dbReference>
<keyword evidence="9" id="KW-1185">Reference proteome</keyword>
<gene>
    <name evidence="8" type="ORF">SEPMUDRAFT_55874</name>
</gene>
<dbReference type="EMBL" id="KB456260">
    <property type="protein sequence ID" value="EMF16488.1"/>
    <property type="molecule type" value="Genomic_DNA"/>
</dbReference>
<dbReference type="RefSeq" id="XP_016764609.1">
    <property type="nucleotide sequence ID" value="XM_016909379.1"/>
</dbReference>
<evidence type="ECO:0000313" key="8">
    <source>
        <dbReference type="EMBL" id="EMF16488.1"/>
    </source>
</evidence>
<proteinExistence type="inferred from homology"/>
<dbReference type="eggNOG" id="KOG3030">
    <property type="taxonomic scope" value="Eukaryota"/>
</dbReference>
<dbReference type="PANTHER" id="PTHR10165">
    <property type="entry name" value="LIPID PHOSPHATE PHOSPHATASE"/>
    <property type="match status" value="1"/>
</dbReference>
<dbReference type="GO" id="GO:0016020">
    <property type="term" value="C:membrane"/>
    <property type="evidence" value="ECO:0007669"/>
    <property type="project" value="UniProtKB-SubCell"/>
</dbReference>
<dbReference type="InterPro" id="IPR036938">
    <property type="entry name" value="PAP2/HPO_sf"/>
</dbReference>
<feature type="transmembrane region" description="Helical" evidence="6">
    <location>
        <begin position="110"/>
        <end position="127"/>
    </location>
</feature>
<dbReference type="GO" id="GO:0004601">
    <property type="term" value="F:peroxidase activity"/>
    <property type="evidence" value="ECO:0007669"/>
    <property type="project" value="UniProtKB-KW"/>
</dbReference>
<keyword evidence="8" id="KW-0575">Peroxidase</keyword>
<name>N1QLG6_SPHMS</name>
<keyword evidence="3 6" id="KW-0812">Transmembrane</keyword>
<feature type="transmembrane region" description="Helical" evidence="6">
    <location>
        <begin position="31"/>
        <end position="51"/>
    </location>
</feature>
<dbReference type="GO" id="GO:0008195">
    <property type="term" value="F:phosphatidate phosphatase activity"/>
    <property type="evidence" value="ECO:0007669"/>
    <property type="project" value="TreeGrafter"/>
</dbReference>
<dbReference type="InterPro" id="IPR043216">
    <property type="entry name" value="PAP-like"/>
</dbReference>
<dbReference type="OrthoDB" id="10030083at2759"/>
<dbReference type="CDD" id="cd03390">
    <property type="entry name" value="PAP2_containing_1_like"/>
    <property type="match status" value="1"/>
</dbReference>
<sequence>MPGSISGKAKAAGNDGGLWETSKRFYQRSYAGDYLGVALLVAAYILIKLFGEPFHSQFRLDDPRLQHPHAEVERVDVTWLLIYALLVPLVLLILWAAVTRPSTHKIHITILGLIISILLATFITDILKDAIGRPRPDLIARCKPAKGTPGNKMVSVEVCTETAHHTLHDGWRSYPSGHSSLAFAGLGWISLVLASQLHVLRPRASLMVVLSCLAPLLGAALIAVSRLEDYRHDVFDVVSGSILGFMVTYFNWRRYYPSLMAPGCEEPHAQMNEKTHSGFHRVRDEEEALGRDTERYVVGGD</sequence>
<keyword evidence="4 6" id="KW-1133">Transmembrane helix</keyword>
<organism evidence="8 9">
    <name type="scientific">Sphaerulina musiva (strain SO2202)</name>
    <name type="common">Poplar stem canker fungus</name>
    <name type="synonym">Septoria musiva</name>
    <dbReference type="NCBI Taxonomy" id="692275"/>
    <lineage>
        <taxon>Eukaryota</taxon>
        <taxon>Fungi</taxon>
        <taxon>Dikarya</taxon>
        <taxon>Ascomycota</taxon>
        <taxon>Pezizomycotina</taxon>
        <taxon>Dothideomycetes</taxon>
        <taxon>Dothideomycetidae</taxon>
        <taxon>Mycosphaerellales</taxon>
        <taxon>Mycosphaerellaceae</taxon>
        <taxon>Sphaerulina</taxon>
    </lineage>
</organism>
<feature type="transmembrane region" description="Helical" evidence="6">
    <location>
        <begin position="181"/>
        <end position="200"/>
    </location>
</feature>
<feature type="transmembrane region" description="Helical" evidence="6">
    <location>
        <begin position="233"/>
        <end position="252"/>
    </location>
</feature>
<feature type="transmembrane region" description="Helical" evidence="6">
    <location>
        <begin position="77"/>
        <end position="98"/>
    </location>
</feature>
<reference evidence="8 9" key="1">
    <citation type="journal article" date="2012" name="PLoS Pathog.">
        <title>Diverse lifestyles and strategies of plant pathogenesis encoded in the genomes of eighteen Dothideomycetes fungi.</title>
        <authorList>
            <person name="Ohm R.A."/>
            <person name="Feau N."/>
            <person name="Henrissat B."/>
            <person name="Schoch C.L."/>
            <person name="Horwitz B.A."/>
            <person name="Barry K.W."/>
            <person name="Condon B.J."/>
            <person name="Copeland A.C."/>
            <person name="Dhillon B."/>
            <person name="Glaser F."/>
            <person name="Hesse C.N."/>
            <person name="Kosti I."/>
            <person name="LaButti K."/>
            <person name="Lindquist E.A."/>
            <person name="Lucas S."/>
            <person name="Salamov A.A."/>
            <person name="Bradshaw R.E."/>
            <person name="Ciuffetti L."/>
            <person name="Hamelin R.C."/>
            <person name="Kema G.H.J."/>
            <person name="Lawrence C."/>
            <person name="Scott J.A."/>
            <person name="Spatafora J.W."/>
            <person name="Turgeon B.G."/>
            <person name="de Wit P.J.G.M."/>
            <person name="Zhong S."/>
            <person name="Goodwin S.B."/>
            <person name="Grigoriev I.V."/>
        </authorList>
    </citation>
    <scope>NUCLEOTIDE SEQUENCE [LARGE SCALE GENOMIC DNA]</scope>
    <source>
        <strain evidence="8 9">SO2202</strain>
    </source>
</reference>
<dbReference type="GO" id="GO:0046839">
    <property type="term" value="P:phospholipid dephosphorylation"/>
    <property type="evidence" value="ECO:0007669"/>
    <property type="project" value="TreeGrafter"/>
</dbReference>
<dbReference type="SMART" id="SM00014">
    <property type="entry name" value="acidPPc"/>
    <property type="match status" value="1"/>
</dbReference>
<feature type="domain" description="Phosphatidic acid phosphatase type 2/haloperoxidase" evidence="7">
    <location>
        <begin position="111"/>
        <end position="252"/>
    </location>
</feature>
<accession>N1QLG6</accession>
<dbReference type="GO" id="GO:0006644">
    <property type="term" value="P:phospholipid metabolic process"/>
    <property type="evidence" value="ECO:0007669"/>
    <property type="project" value="InterPro"/>
</dbReference>
<dbReference type="GeneID" id="27906516"/>
<dbReference type="InterPro" id="IPR000326">
    <property type="entry name" value="PAP2/HPO"/>
</dbReference>
<evidence type="ECO:0000256" key="6">
    <source>
        <dbReference type="SAM" id="Phobius"/>
    </source>
</evidence>
<evidence type="ECO:0000256" key="1">
    <source>
        <dbReference type="ARBA" id="ARBA00004141"/>
    </source>
</evidence>
<evidence type="ECO:0000256" key="5">
    <source>
        <dbReference type="ARBA" id="ARBA00023136"/>
    </source>
</evidence>
<evidence type="ECO:0000259" key="7">
    <source>
        <dbReference type="SMART" id="SM00014"/>
    </source>
</evidence>
<protein>
    <submittedName>
        <fullName evidence="8">Acid phosphatase/Vanadium-dependent haloperoxidase</fullName>
    </submittedName>
</protein>
<dbReference type="STRING" id="692275.N1QLG6"/>
<dbReference type="HOGENOM" id="CLU_021458_6_1_1"/>